<feature type="transmembrane region" description="Helical" evidence="7">
    <location>
        <begin position="213"/>
        <end position="231"/>
    </location>
</feature>
<feature type="compositionally biased region" description="Low complexity" evidence="6">
    <location>
        <begin position="25"/>
        <end position="36"/>
    </location>
</feature>
<comment type="similarity">
    <text evidence="2">Belongs to the drug/metabolite transporter (DMT) superfamily. Plant drug/metabolite exporter (P-DME) (TC 2.A.7.4) family.</text>
</comment>
<gene>
    <name evidence="9" type="ORF">POM88_005989</name>
</gene>
<keyword evidence="10" id="KW-1185">Reference proteome</keyword>
<evidence type="ECO:0000256" key="4">
    <source>
        <dbReference type="ARBA" id="ARBA00022989"/>
    </source>
</evidence>
<feature type="compositionally biased region" description="Basic and acidic residues" evidence="6">
    <location>
        <begin position="46"/>
        <end position="58"/>
    </location>
</feature>
<evidence type="ECO:0000256" key="1">
    <source>
        <dbReference type="ARBA" id="ARBA00004141"/>
    </source>
</evidence>
<feature type="transmembrane region" description="Helical" evidence="7">
    <location>
        <begin position="120"/>
        <end position="138"/>
    </location>
</feature>
<feature type="transmembrane region" description="Helical" evidence="7">
    <location>
        <begin position="398"/>
        <end position="418"/>
    </location>
</feature>
<dbReference type="Proteomes" id="UP001237642">
    <property type="component" value="Unassembled WGS sequence"/>
</dbReference>
<dbReference type="AlphaFoldDB" id="A0AAD8J2L5"/>
<feature type="transmembrane region" description="Helical" evidence="7">
    <location>
        <begin position="190"/>
        <end position="207"/>
    </location>
</feature>
<keyword evidence="4 7" id="KW-1133">Transmembrane helix</keyword>
<evidence type="ECO:0000256" key="5">
    <source>
        <dbReference type="ARBA" id="ARBA00023136"/>
    </source>
</evidence>
<feature type="transmembrane region" description="Helical" evidence="7">
    <location>
        <begin position="243"/>
        <end position="262"/>
    </location>
</feature>
<feature type="transmembrane region" description="Helical" evidence="7">
    <location>
        <begin position="313"/>
        <end position="334"/>
    </location>
</feature>
<feature type="transmembrane region" description="Helical" evidence="7">
    <location>
        <begin position="282"/>
        <end position="301"/>
    </location>
</feature>
<comment type="caution">
    <text evidence="9">The sequence shown here is derived from an EMBL/GenBank/DDBJ whole genome shotgun (WGS) entry which is preliminary data.</text>
</comment>
<accession>A0AAD8J2L5</accession>
<dbReference type="InterPro" id="IPR037185">
    <property type="entry name" value="EmrE-like"/>
</dbReference>
<feature type="region of interest" description="Disordered" evidence="6">
    <location>
        <begin position="1"/>
        <end position="68"/>
    </location>
</feature>
<evidence type="ECO:0000256" key="3">
    <source>
        <dbReference type="ARBA" id="ARBA00022692"/>
    </source>
</evidence>
<keyword evidence="5 7" id="KW-0472">Membrane</keyword>
<dbReference type="InterPro" id="IPR000620">
    <property type="entry name" value="EamA_dom"/>
</dbReference>
<keyword evidence="3 7" id="KW-0812">Transmembrane</keyword>
<evidence type="ECO:0000256" key="6">
    <source>
        <dbReference type="SAM" id="MobiDB-lite"/>
    </source>
</evidence>
<reference evidence="9" key="1">
    <citation type="submission" date="2023-02" db="EMBL/GenBank/DDBJ databases">
        <title>Genome of toxic invasive species Heracleum sosnowskyi carries increased number of genes despite the absence of recent whole-genome duplications.</title>
        <authorList>
            <person name="Schelkunov M."/>
            <person name="Shtratnikova V."/>
            <person name="Makarenko M."/>
            <person name="Klepikova A."/>
            <person name="Omelchenko D."/>
            <person name="Novikova G."/>
            <person name="Obukhova E."/>
            <person name="Bogdanov V."/>
            <person name="Penin A."/>
            <person name="Logacheva M."/>
        </authorList>
    </citation>
    <scope>NUCLEOTIDE SEQUENCE</scope>
    <source>
        <strain evidence="9">Hsosn_3</strain>
        <tissue evidence="9">Leaf</tissue>
    </source>
</reference>
<organism evidence="9 10">
    <name type="scientific">Heracleum sosnowskyi</name>
    <dbReference type="NCBI Taxonomy" id="360622"/>
    <lineage>
        <taxon>Eukaryota</taxon>
        <taxon>Viridiplantae</taxon>
        <taxon>Streptophyta</taxon>
        <taxon>Embryophyta</taxon>
        <taxon>Tracheophyta</taxon>
        <taxon>Spermatophyta</taxon>
        <taxon>Magnoliopsida</taxon>
        <taxon>eudicotyledons</taxon>
        <taxon>Gunneridae</taxon>
        <taxon>Pentapetalae</taxon>
        <taxon>asterids</taxon>
        <taxon>campanulids</taxon>
        <taxon>Apiales</taxon>
        <taxon>Apiaceae</taxon>
        <taxon>Apioideae</taxon>
        <taxon>apioid superclade</taxon>
        <taxon>Tordylieae</taxon>
        <taxon>Tordyliinae</taxon>
        <taxon>Heracleum</taxon>
    </lineage>
</organism>
<evidence type="ECO:0000256" key="2">
    <source>
        <dbReference type="ARBA" id="ARBA00007635"/>
    </source>
</evidence>
<evidence type="ECO:0000313" key="10">
    <source>
        <dbReference type="Proteomes" id="UP001237642"/>
    </source>
</evidence>
<comment type="subcellular location">
    <subcellularLocation>
        <location evidence="1">Membrane</location>
        <topology evidence="1">Multi-pass membrane protein</topology>
    </subcellularLocation>
</comment>
<evidence type="ECO:0000313" key="9">
    <source>
        <dbReference type="EMBL" id="KAK1396126.1"/>
    </source>
</evidence>
<name>A0AAD8J2L5_9APIA</name>
<evidence type="ECO:0000256" key="7">
    <source>
        <dbReference type="SAM" id="Phobius"/>
    </source>
</evidence>
<sequence>MGSSGDSMMMMSVIAGGDAADDVESQPQQRQRSSHSLELAAATARSIDENDNSTRRNESEDDDDDHIVPLLSHSQKPKINIFSLSYSEPKSNREQITRLAETETSQFILSIMWVWGGSRYSGLMCVALSSFIYCMMEILTDLFSVQPIPLFEIAFTRCTVMAIISFVWLKKSGYPVFGPANVRKLLASRALVGYISLMSFIYCIQRLSLAEGIILSFTTPIMASVAARFILHEKIRISEIGGLSCSFFGMLFIFRSIVITQGGMVKVGQTSDSLVRETDQTYGLVIGLFSSILGGISYCFIRAGAKASDQPVLTVFSFAVFASPLTAICTFAFQEFVMPGFYSFILMVIMGLLALFAEIFLARGLQLEKTSKIANVLYLEGALSQIWVMSSSRVVPSFGRVVGCLLILASVSFTLFVGPEKEVE</sequence>
<reference evidence="9" key="2">
    <citation type="submission" date="2023-05" db="EMBL/GenBank/DDBJ databases">
        <authorList>
            <person name="Schelkunov M.I."/>
        </authorList>
    </citation>
    <scope>NUCLEOTIDE SEQUENCE</scope>
    <source>
        <strain evidence="9">Hsosn_3</strain>
        <tissue evidence="9">Leaf</tissue>
    </source>
</reference>
<dbReference type="GO" id="GO:0016020">
    <property type="term" value="C:membrane"/>
    <property type="evidence" value="ECO:0007669"/>
    <property type="project" value="UniProtKB-SubCell"/>
</dbReference>
<dbReference type="Pfam" id="PF00892">
    <property type="entry name" value="EamA"/>
    <property type="match status" value="1"/>
</dbReference>
<evidence type="ECO:0000259" key="8">
    <source>
        <dbReference type="Pfam" id="PF00892"/>
    </source>
</evidence>
<dbReference type="PANTHER" id="PTHR22911">
    <property type="entry name" value="ACYL-MALONYL CONDENSING ENZYME-RELATED"/>
    <property type="match status" value="1"/>
</dbReference>
<feature type="transmembrane region" description="Helical" evidence="7">
    <location>
        <begin position="340"/>
        <end position="361"/>
    </location>
</feature>
<dbReference type="EMBL" id="JAUIZM010000002">
    <property type="protein sequence ID" value="KAK1396126.1"/>
    <property type="molecule type" value="Genomic_DNA"/>
</dbReference>
<feature type="compositionally biased region" description="Low complexity" evidence="6">
    <location>
        <begin position="1"/>
        <end position="12"/>
    </location>
</feature>
<feature type="domain" description="EamA" evidence="8">
    <location>
        <begin position="121"/>
        <end position="254"/>
    </location>
</feature>
<feature type="transmembrane region" description="Helical" evidence="7">
    <location>
        <begin position="150"/>
        <end position="169"/>
    </location>
</feature>
<protein>
    <submittedName>
        <fullName evidence="9">Transport protein</fullName>
    </submittedName>
</protein>
<dbReference type="SUPFAM" id="SSF103481">
    <property type="entry name" value="Multidrug resistance efflux transporter EmrE"/>
    <property type="match status" value="1"/>
</dbReference>
<proteinExistence type="inferred from homology"/>
<dbReference type="PANTHER" id="PTHR22911:SF6">
    <property type="entry name" value="SOLUTE CARRIER FAMILY 35 MEMBER G1"/>
    <property type="match status" value="1"/>
</dbReference>